<evidence type="ECO:0000313" key="1">
    <source>
        <dbReference type="EMBL" id="KAA6331665.1"/>
    </source>
</evidence>
<proteinExistence type="predicted"/>
<dbReference type="EMBL" id="SNRY01001342">
    <property type="protein sequence ID" value="KAA6331665.1"/>
    <property type="molecule type" value="Genomic_DNA"/>
</dbReference>
<name>A0A5J4REC1_9ZZZZ</name>
<reference evidence="1" key="1">
    <citation type="submission" date="2019-03" db="EMBL/GenBank/DDBJ databases">
        <title>Single cell metagenomics reveals metabolic interactions within the superorganism composed of flagellate Streblomastix strix and complex community of Bacteroidetes bacteria on its surface.</title>
        <authorList>
            <person name="Treitli S.C."/>
            <person name="Kolisko M."/>
            <person name="Husnik F."/>
            <person name="Keeling P."/>
            <person name="Hampl V."/>
        </authorList>
    </citation>
    <scope>NUCLEOTIDE SEQUENCE</scope>
    <source>
        <strain evidence="1">STM</strain>
    </source>
</reference>
<sequence>MKSEQFLFFHKKDENKIIAVKITSKLEDSQAFVYDVCIQKIEREYSGKIDDDRAFLSVFSVFPDDSGCVNTLLDNRAKESWRFMDYNLAKQYSDFVDLLNNQANDFEVSSSWKSDVEDYFSKFKH</sequence>
<protein>
    <submittedName>
        <fullName evidence="1">Uncharacterized protein</fullName>
    </submittedName>
</protein>
<comment type="caution">
    <text evidence="1">The sequence shown here is derived from an EMBL/GenBank/DDBJ whole genome shotgun (WGS) entry which is preliminary data.</text>
</comment>
<dbReference type="AlphaFoldDB" id="A0A5J4REC1"/>
<gene>
    <name evidence="1" type="ORF">EZS27_019749</name>
</gene>
<accession>A0A5J4REC1</accession>
<organism evidence="1">
    <name type="scientific">termite gut metagenome</name>
    <dbReference type="NCBI Taxonomy" id="433724"/>
    <lineage>
        <taxon>unclassified sequences</taxon>
        <taxon>metagenomes</taxon>
        <taxon>organismal metagenomes</taxon>
    </lineage>
</organism>